<dbReference type="SUPFAM" id="SSF56784">
    <property type="entry name" value="HAD-like"/>
    <property type="match status" value="1"/>
</dbReference>
<dbReference type="GO" id="GO:0008253">
    <property type="term" value="F:5'-nucleotidase activity"/>
    <property type="evidence" value="ECO:0007669"/>
    <property type="project" value="InterPro"/>
</dbReference>
<dbReference type="InterPro" id="IPR036412">
    <property type="entry name" value="HAD-like_sf"/>
</dbReference>
<dbReference type="Proteomes" id="UP000242180">
    <property type="component" value="Unassembled WGS sequence"/>
</dbReference>
<evidence type="ECO:0000313" key="4">
    <source>
        <dbReference type="Proteomes" id="UP000242180"/>
    </source>
</evidence>
<comment type="caution">
    <text evidence="3">The sequence shown here is derived from an EMBL/GenBank/DDBJ whole genome shotgun (WGS) entry which is preliminary data.</text>
</comment>
<feature type="region of interest" description="Disordered" evidence="2">
    <location>
        <begin position="245"/>
        <end position="340"/>
    </location>
</feature>
<dbReference type="EMBL" id="MCGN01000009">
    <property type="protein sequence ID" value="ORY93145.1"/>
    <property type="molecule type" value="Genomic_DNA"/>
</dbReference>
<reference evidence="3 4" key="1">
    <citation type="submission" date="2016-07" db="EMBL/GenBank/DDBJ databases">
        <title>Pervasive Adenine N6-methylation of Active Genes in Fungi.</title>
        <authorList>
            <consortium name="DOE Joint Genome Institute"/>
            <person name="Mondo S.J."/>
            <person name="Dannebaum R.O."/>
            <person name="Kuo R.C."/>
            <person name="Labutti K."/>
            <person name="Haridas S."/>
            <person name="Kuo A."/>
            <person name="Salamov A."/>
            <person name="Ahrendt S.R."/>
            <person name="Lipzen A."/>
            <person name="Sullivan W."/>
            <person name="Andreopoulos W.B."/>
            <person name="Clum A."/>
            <person name="Lindquist E."/>
            <person name="Daum C."/>
            <person name="Ramamoorthy G.K."/>
            <person name="Gryganskyi A."/>
            <person name="Culley D."/>
            <person name="Magnuson J.K."/>
            <person name="James T.Y."/>
            <person name="O'Malley M.A."/>
            <person name="Stajich J.E."/>
            <person name="Spatafora J.W."/>
            <person name="Visel A."/>
            <person name="Grigoriev I.V."/>
        </authorList>
    </citation>
    <scope>NUCLEOTIDE SEQUENCE [LARGE SCALE GENOMIC DNA]</scope>
    <source>
        <strain evidence="3 4">NRRL 2496</strain>
    </source>
</reference>
<dbReference type="InterPro" id="IPR010708">
    <property type="entry name" value="5'(3')-deoxyribonucleotidase"/>
</dbReference>
<sequence length="340" mass="40007">MPMIIRKDTPRKTVAVDLDQTLAHTLEALVAWHNQVYHTHFTPADFDTYDYSRVWGGSREEACFKMREFYESEHFDHIEPIRDFALEALKALKKRKFVLIIITSRQQFIAEATKKFVDKHYPGIFESIYFCNLDLSDTEQLEYVSKPKSAICQEIGVDVLIDDGLEHALDCAALGIDVLLYDRKGQYGWNHIKPSMHKRTMTAMSRQLYHHSSITTLPPNVTRVSSWKDIMARFPKPSSPLRYCYYPEDLYPSEGDQEEDEEDGSSEDQDEEETDDYYPHYHHHAQNRFETIEVDVTSEEEEEEGEEGDEEEEYSYGRRHMARNSKHKYEEEDEDEDMWA</sequence>
<dbReference type="PANTHER" id="PTHR35134:SF2">
    <property type="entry name" value="NUCLEOTIDASE YQFW-RELATED"/>
    <property type="match status" value="1"/>
</dbReference>
<feature type="compositionally biased region" description="Acidic residues" evidence="2">
    <location>
        <begin position="331"/>
        <end position="340"/>
    </location>
</feature>
<name>A0A1X2H418_SYNRA</name>
<feature type="compositionally biased region" description="Acidic residues" evidence="2">
    <location>
        <begin position="255"/>
        <end position="276"/>
    </location>
</feature>
<feature type="compositionally biased region" description="Basic residues" evidence="2">
    <location>
        <begin position="317"/>
        <end position="326"/>
    </location>
</feature>
<dbReference type="InterPro" id="IPR052419">
    <property type="entry name" value="5_3-deoxyribonucleotidase-like"/>
</dbReference>
<keyword evidence="4" id="KW-1185">Reference proteome</keyword>
<evidence type="ECO:0000256" key="1">
    <source>
        <dbReference type="PIRSR" id="PIRSR610708-1"/>
    </source>
</evidence>
<evidence type="ECO:0000313" key="3">
    <source>
        <dbReference type="EMBL" id="ORY93145.1"/>
    </source>
</evidence>
<evidence type="ECO:0000256" key="2">
    <source>
        <dbReference type="SAM" id="MobiDB-lite"/>
    </source>
</evidence>
<dbReference type="AlphaFoldDB" id="A0A1X2H418"/>
<dbReference type="OrthoDB" id="10248475at2759"/>
<dbReference type="Pfam" id="PF06941">
    <property type="entry name" value="NT5C"/>
    <property type="match status" value="1"/>
</dbReference>
<dbReference type="Gene3D" id="3.40.50.1000">
    <property type="entry name" value="HAD superfamily/HAD-like"/>
    <property type="match status" value="1"/>
</dbReference>
<dbReference type="OMA" id="DSTECLC"/>
<dbReference type="GO" id="GO:0009264">
    <property type="term" value="P:deoxyribonucleotide catabolic process"/>
    <property type="evidence" value="ECO:0007669"/>
    <property type="project" value="InterPro"/>
</dbReference>
<organism evidence="3 4">
    <name type="scientific">Syncephalastrum racemosum</name>
    <name type="common">Filamentous fungus</name>
    <dbReference type="NCBI Taxonomy" id="13706"/>
    <lineage>
        <taxon>Eukaryota</taxon>
        <taxon>Fungi</taxon>
        <taxon>Fungi incertae sedis</taxon>
        <taxon>Mucoromycota</taxon>
        <taxon>Mucoromycotina</taxon>
        <taxon>Mucoromycetes</taxon>
        <taxon>Mucorales</taxon>
        <taxon>Syncephalastraceae</taxon>
        <taxon>Syncephalastrum</taxon>
    </lineage>
</organism>
<proteinExistence type="predicted"/>
<dbReference type="InParanoid" id="A0A1X2H418"/>
<accession>A0A1X2H418</accession>
<dbReference type="STRING" id="13706.A0A1X2H418"/>
<feature type="active site" description="Nucleophile" evidence="1">
    <location>
        <position position="17"/>
    </location>
</feature>
<gene>
    <name evidence="3" type="ORF">BCR43DRAFT_462030</name>
</gene>
<dbReference type="PANTHER" id="PTHR35134">
    <property type="entry name" value="NUCLEOTIDASE YQFW-RELATED"/>
    <property type="match status" value="1"/>
</dbReference>
<protein>
    <submittedName>
        <fullName evidence="3">Uncharacterized protein</fullName>
    </submittedName>
</protein>
<feature type="compositionally biased region" description="Acidic residues" evidence="2">
    <location>
        <begin position="292"/>
        <end position="314"/>
    </location>
</feature>
<dbReference type="InterPro" id="IPR023214">
    <property type="entry name" value="HAD_sf"/>
</dbReference>
<feature type="active site" description="Proton donor" evidence="1">
    <location>
        <position position="19"/>
    </location>
</feature>